<dbReference type="AlphaFoldDB" id="A0A1B1N460"/>
<dbReference type="InterPro" id="IPR036271">
    <property type="entry name" value="Tet_transcr_reg_TetR-rel_C_sf"/>
</dbReference>
<keyword evidence="2 4" id="KW-0238">DNA-binding</keyword>
<evidence type="ECO:0000256" key="3">
    <source>
        <dbReference type="ARBA" id="ARBA00023163"/>
    </source>
</evidence>
<evidence type="ECO:0000313" key="7">
    <source>
        <dbReference type="Proteomes" id="UP000092573"/>
    </source>
</evidence>
<dbReference type="PRINTS" id="PR00455">
    <property type="entry name" value="HTHTETR"/>
</dbReference>
<evidence type="ECO:0000256" key="2">
    <source>
        <dbReference type="ARBA" id="ARBA00023125"/>
    </source>
</evidence>
<dbReference type="Pfam" id="PF16925">
    <property type="entry name" value="TetR_C_13"/>
    <property type="match status" value="1"/>
</dbReference>
<dbReference type="InterPro" id="IPR011075">
    <property type="entry name" value="TetR_C"/>
</dbReference>
<dbReference type="GO" id="GO:0003677">
    <property type="term" value="F:DNA binding"/>
    <property type="evidence" value="ECO:0007669"/>
    <property type="project" value="UniProtKB-UniRule"/>
</dbReference>
<evidence type="ECO:0000256" key="4">
    <source>
        <dbReference type="PROSITE-ProRule" id="PRU00335"/>
    </source>
</evidence>
<feature type="DNA-binding region" description="H-T-H motif" evidence="4">
    <location>
        <begin position="29"/>
        <end position="48"/>
    </location>
</feature>
<evidence type="ECO:0000256" key="1">
    <source>
        <dbReference type="ARBA" id="ARBA00023015"/>
    </source>
</evidence>
<dbReference type="Gene3D" id="1.10.10.60">
    <property type="entry name" value="Homeodomain-like"/>
    <property type="match status" value="1"/>
</dbReference>
<dbReference type="SUPFAM" id="SSF48498">
    <property type="entry name" value="Tetracyclin repressor-like, C-terminal domain"/>
    <property type="match status" value="1"/>
</dbReference>
<keyword evidence="1" id="KW-0805">Transcription regulation</keyword>
<proteinExistence type="predicted"/>
<dbReference type="InterPro" id="IPR001647">
    <property type="entry name" value="HTH_TetR"/>
</dbReference>
<dbReference type="PROSITE" id="PS50977">
    <property type="entry name" value="HTH_TETR_2"/>
    <property type="match status" value="1"/>
</dbReference>
<keyword evidence="7" id="KW-1185">Reference proteome</keyword>
<reference evidence="6 7" key="1">
    <citation type="submission" date="2016-01" db="EMBL/GenBank/DDBJ databases">
        <title>Complete Genome Sequence of Paenibacillus yonginensis DCY84, a novel Plant Growth-Promoting Bacteria with Elicitation of Induced Systemic Resistance.</title>
        <authorList>
            <person name="Kim Y.J."/>
            <person name="Yang D.C."/>
            <person name="Sukweenadhi J."/>
        </authorList>
    </citation>
    <scope>NUCLEOTIDE SEQUENCE [LARGE SCALE GENOMIC DNA]</scope>
    <source>
        <strain evidence="6 7">DCY84</strain>
    </source>
</reference>
<dbReference type="STRING" id="1462996.AWM70_17845"/>
<accession>A0A1B1N460</accession>
<dbReference type="KEGG" id="pyg:AWM70_17845"/>
<name>A0A1B1N460_9BACL</name>
<gene>
    <name evidence="6" type="ORF">AWM70_17845</name>
</gene>
<keyword evidence="3" id="KW-0804">Transcription</keyword>
<dbReference type="Proteomes" id="UP000092573">
    <property type="component" value="Chromosome"/>
</dbReference>
<dbReference type="PANTHER" id="PTHR47506:SF10">
    <property type="entry name" value="TRANSCRIPTIONAL REGULATORY PROTEIN"/>
    <property type="match status" value="1"/>
</dbReference>
<dbReference type="OrthoDB" id="9795242at2"/>
<dbReference type="EMBL" id="CP014167">
    <property type="protein sequence ID" value="ANS76213.1"/>
    <property type="molecule type" value="Genomic_DNA"/>
</dbReference>
<dbReference type="SUPFAM" id="SSF46689">
    <property type="entry name" value="Homeodomain-like"/>
    <property type="match status" value="1"/>
</dbReference>
<organism evidence="6 7">
    <name type="scientific">Paenibacillus yonginensis</name>
    <dbReference type="NCBI Taxonomy" id="1462996"/>
    <lineage>
        <taxon>Bacteria</taxon>
        <taxon>Bacillati</taxon>
        <taxon>Bacillota</taxon>
        <taxon>Bacilli</taxon>
        <taxon>Bacillales</taxon>
        <taxon>Paenibacillaceae</taxon>
        <taxon>Paenibacillus</taxon>
    </lineage>
</organism>
<dbReference type="RefSeq" id="WP_068698642.1">
    <property type="nucleotide sequence ID" value="NZ_CP014167.1"/>
</dbReference>
<dbReference type="PANTHER" id="PTHR47506">
    <property type="entry name" value="TRANSCRIPTIONAL REGULATORY PROTEIN"/>
    <property type="match status" value="1"/>
</dbReference>
<evidence type="ECO:0000313" key="6">
    <source>
        <dbReference type="EMBL" id="ANS76213.1"/>
    </source>
</evidence>
<protein>
    <submittedName>
        <fullName evidence="6">TetR family transcriptional regulator</fullName>
    </submittedName>
</protein>
<dbReference type="InterPro" id="IPR009057">
    <property type="entry name" value="Homeodomain-like_sf"/>
</dbReference>
<dbReference type="Gene3D" id="1.10.357.10">
    <property type="entry name" value="Tetracycline Repressor, domain 2"/>
    <property type="match status" value="1"/>
</dbReference>
<sequence length="192" mass="22170">MARNKEFDEKTVLDKAMRLFWEQGYEKTSMNDLVEHMGIHRRSLYDTFSDKHTLFLKSMDRFDETINGTLSLEIQRYETAADALVFVLRFMVIGDEEMPPGCLLVNTAAELAVRDVEVDAKTLEGFRKTEDLIREIVIKGQRNGEFKASYHPEDLAEYIHSTLIGLRVMARTSVPKEKLEQIMALLIHSVQK</sequence>
<dbReference type="Pfam" id="PF00440">
    <property type="entry name" value="TetR_N"/>
    <property type="match status" value="1"/>
</dbReference>
<feature type="domain" description="HTH tetR-type" evidence="5">
    <location>
        <begin position="6"/>
        <end position="66"/>
    </location>
</feature>
<evidence type="ECO:0000259" key="5">
    <source>
        <dbReference type="PROSITE" id="PS50977"/>
    </source>
</evidence>